<dbReference type="GO" id="GO:0003677">
    <property type="term" value="F:DNA binding"/>
    <property type="evidence" value="ECO:0007669"/>
    <property type="project" value="UniProtKB-KW"/>
</dbReference>
<feature type="domain" description="HTH gntR-type" evidence="4">
    <location>
        <begin position="20"/>
        <end position="88"/>
    </location>
</feature>
<proteinExistence type="predicted"/>
<evidence type="ECO:0000313" key="5">
    <source>
        <dbReference type="EMBL" id="RVU45966.1"/>
    </source>
</evidence>
<dbReference type="GO" id="GO:0003700">
    <property type="term" value="F:DNA-binding transcription factor activity"/>
    <property type="evidence" value="ECO:0007669"/>
    <property type="project" value="InterPro"/>
</dbReference>
<keyword evidence="1" id="KW-0805">Transcription regulation</keyword>
<dbReference type="Pfam" id="PF07702">
    <property type="entry name" value="UTRA"/>
    <property type="match status" value="1"/>
</dbReference>
<dbReference type="AlphaFoldDB" id="A0A437RGR5"/>
<sequence length="252" mass="28227">MVNSTFKTRDASSPLASSPIPLYLQIADILRGRINRREWLAGALIPTLEALASEFKVARVTARQAVQLLASEGLLASRRGYGTVVTKADDAPNIVVMKTSLESLAAMYETTSAKILTFDESHAMPSVAADAGKLGSNYVHMRRLHFTKGKPYAVISLYLLQEVFQRSPEEFRLRAVIPLLLRMKRAVRIERAHQTMSIGAADPETARLLEISVGTPVAHVTRVFLDRQDRILYYAEVLYRGDWVKWEIELQT</sequence>
<dbReference type="GO" id="GO:0045892">
    <property type="term" value="P:negative regulation of DNA-templated transcription"/>
    <property type="evidence" value="ECO:0007669"/>
    <property type="project" value="TreeGrafter"/>
</dbReference>
<name>A0A437RGR5_9BURK</name>
<evidence type="ECO:0000256" key="3">
    <source>
        <dbReference type="ARBA" id="ARBA00023163"/>
    </source>
</evidence>
<dbReference type="Gene3D" id="1.10.10.10">
    <property type="entry name" value="Winged helix-like DNA-binding domain superfamily/Winged helix DNA-binding domain"/>
    <property type="match status" value="1"/>
</dbReference>
<dbReference type="SUPFAM" id="SSF46785">
    <property type="entry name" value="Winged helix' DNA-binding domain"/>
    <property type="match status" value="1"/>
</dbReference>
<evidence type="ECO:0000256" key="2">
    <source>
        <dbReference type="ARBA" id="ARBA00023125"/>
    </source>
</evidence>
<keyword evidence="2" id="KW-0238">DNA-binding</keyword>
<dbReference type="CDD" id="cd07377">
    <property type="entry name" value="WHTH_GntR"/>
    <property type="match status" value="1"/>
</dbReference>
<accession>A0A437RGR5</accession>
<dbReference type="Proteomes" id="UP000285575">
    <property type="component" value="Unassembled WGS sequence"/>
</dbReference>
<protein>
    <submittedName>
        <fullName evidence="5">GntR family transcriptional regulator</fullName>
    </submittedName>
</protein>
<dbReference type="OrthoDB" id="8582866at2"/>
<dbReference type="InterPro" id="IPR028978">
    <property type="entry name" value="Chorismate_lyase_/UTRA_dom_sf"/>
</dbReference>
<dbReference type="EMBL" id="SACR01000003">
    <property type="protein sequence ID" value="RVU45966.1"/>
    <property type="molecule type" value="Genomic_DNA"/>
</dbReference>
<dbReference type="PRINTS" id="PR00035">
    <property type="entry name" value="HTHGNTR"/>
</dbReference>
<dbReference type="InterPro" id="IPR036388">
    <property type="entry name" value="WH-like_DNA-bd_sf"/>
</dbReference>
<organism evidence="5 6">
    <name type="scientific">Rubrivivax rivuli</name>
    <dbReference type="NCBI Taxonomy" id="1862385"/>
    <lineage>
        <taxon>Bacteria</taxon>
        <taxon>Pseudomonadati</taxon>
        <taxon>Pseudomonadota</taxon>
        <taxon>Betaproteobacteria</taxon>
        <taxon>Burkholderiales</taxon>
        <taxon>Sphaerotilaceae</taxon>
        <taxon>Rubrivivax</taxon>
    </lineage>
</organism>
<dbReference type="Gene3D" id="3.40.1410.10">
    <property type="entry name" value="Chorismate lyase-like"/>
    <property type="match status" value="1"/>
</dbReference>
<keyword evidence="3" id="KW-0804">Transcription</keyword>
<dbReference type="SMART" id="SM00866">
    <property type="entry name" value="UTRA"/>
    <property type="match status" value="1"/>
</dbReference>
<dbReference type="SUPFAM" id="SSF64288">
    <property type="entry name" value="Chorismate lyase-like"/>
    <property type="match status" value="1"/>
</dbReference>
<evidence type="ECO:0000256" key="1">
    <source>
        <dbReference type="ARBA" id="ARBA00023015"/>
    </source>
</evidence>
<evidence type="ECO:0000259" key="4">
    <source>
        <dbReference type="PROSITE" id="PS50949"/>
    </source>
</evidence>
<dbReference type="InterPro" id="IPR050679">
    <property type="entry name" value="Bact_HTH_transcr_reg"/>
</dbReference>
<comment type="caution">
    <text evidence="5">The sequence shown here is derived from an EMBL/GenBank/DDBJ whole genome shotgun (WGS) entry which is preliminary data.</text>
</comment>
<dbReference type="PANTHER" id="PTHR44846:SF1">
    <property type="entry name" value="MANNOSYL-D-GLYCERATE TRANSPORT_METABOLISM SYSTEM REPRESSOR MNGR-RELATED"/>
    <property type="match status" value="1"/>
</dbReference>
<dbReference type="Pfam" id="PF00392">
    <property type="entry name" value="GntR"/>
    <property type="match status" value="1"/>
</dbReference>
<keyword evidence="6" id="KW-1185">Reference proteome</keyword>
<gene>
    <name evidence="5" type="ORF">EOE66_08795</name>
</gene>
<dbReference type="SMART" id="SM00345">
    <property type="entry name" value="HTH_GNTR"/>
    <property type="match status" value="1"/>
</dbReference>
<evidence type="ECO:0000313" key="6">
    <source>
        <dbReference type="Proteomes" id="UP000285575"/>
    </source>
</evidence>
<dbReference type="InterPro" id="IPR011663">
    <property type="entry name" value="UTRA"/>
</dbReference>
<dbReference type="InterPro" id="IPR000524">
    <property type="entry name" value="Tscrpt_reg_HTH_GntR"/>
</dbReference>
<dbReference type="PANTHER" id="PTHR44846">
    <property type="entry name" value="MANNOSYL-D-GLYCERATE TRANSPORT/METABOLISM SYSTEM REPRESSOR MNGR-RELATED"/>
    <property type="match status" value="1"/>
</dbReference>
<dbReference type="InterPro" id="IPR036390">
    <property type="entry name" value="WH_DNA-bd_sf"/>
</dbReference>
<dbReference type="PROSITE" id="PS50949">
    <property type="entry name" value="HTH_GNTR"/>
    <property type="match status" value="1"/>
</dbReference>
<reference evidence="5 6" key="1">
    <citation type="submission" date="2019-01" db="EMBL/GenBank/DDBJ databases">
        <authorList>
            <person name="Chen W.-M."/>
        </authorList>
    </citation>
    <scope>NUCLEOTIDE SEQUENCE [LARGE SCALE GENOMIC DNA]</scope>
    <source>
        <strain evidence="5 6">KYPY4</strain>
    </source>
</reference>